<reference evidence="2" key="1">
    <citation type="journal article" date="2022" name="Int. J. Mol. Sci.">
        <title>Draft Genome of Tanacetum Coccineum: Genomic Comparison of Closely Related Tanacetum-Family Plants.</title>
        <authorList>
            <person name="Yamashiro T."/>
            <person name="Shiraishi A."/>
            <person name="Nakayama K."/>
            <person name="Satake H."/>
        </authorList>
    </citation>
    <scope>NUCLEOTIDE SEQUENCE</scope>
</reference>
<keyword evidence="3" id="KW-1185">Reference proteome</keyword>
<feature type="region of interest" description="Disordered" evidence="1">
    <location>
        <begin position="1"/>
        <end position="60"/>
    </location>
</feature>
<evidence type="ECO:0000313" key="2">
    <source>
        <dbReference type="EMBL" id="GJT52470.1"/>
    </source>
</evidence>
<comment type="caution">
    <text evidence="2">The sequence shown here is derived from an EMBL/GenBank/DDBJ whole genome shotgun (WGS) entry which is preliminary data.</text>
</comment>
<dbReference type="EMBL" id="BQNB010016499">
    <property type="protein sequence ID" value="GJT52470.1"/>
    <property type="molecule type" value="Genomic_DNA"/>
</dbReference>
<accession>A0ABQ5ENL6</accession>
<proteinExistence type="predicted"/>
<sequence length="181" mass="19850">MLTPAGRPAAESLGGGTGVRVGRGGRGRRPREGNDERVDDFNGQGNDQGLKANGGVEGANGLLDDHCPTIAEPLTRHASSVYAKMSYRSSIAACDTHSNRADIPRMCLTRTEREKDETQNQKGVFDVIIGYGTDVHYRRKTEKREGKRRKRGEDEGEESCEGDKVMEKNQEEICVGLEILS</sequence>
<reference evidence="2" key="2">
    <citation type="submission" date="2022-01" db="EMBL/GenBank/DDBJ databases">
        <authorList>
            <person name="Yamashiro T."/>
            <person name="Shiraishi A."/>
            <person name="Satake H."/>
            <person name="Nakayama K."/>
        </authorList>
    </citation>
    <scope>NUCLEOTIDE SEQUENCE</scope>
</reference>
<feature type="compositionally biased region" description="Basic and acidic residues" evidence="1">
    <location>
        <begin position="30"/>
        <end position="40"/>
    </location>
</feature>
<feature type="compositionally biased region" description="Gly residues" evidence="1">
    <location>
        <begin position="13"/>
        <end position="22"/>
    </location>
</feature>
<organism evidence="2 3">
    <name type="scientific">Tanacetum coccineum</name>
    <dbReference type="NCBI Taxonomy" id="301880"/>
    <lineage>
        <taxon>Eukaryota</taxon>
        <taxon>Viridiplantae</taxon>
        <taxon>Streptophyta</taxon>
        <taxon>Embryophyta</taxon>
        <taxon>Tracheophyta</taxon>
        <taxon>Spermatophyta</taxon>
        <taxon>Magnoliopsida</taxon>
        <taxon>eudicotyledons</taxon>
        <taxon>Gunneridae</taxon>
        <taxon>Pentapetalae</taxon>
        <taxon>asterids</taxon>
        <taxon>campanulids</taxon>
        <taxon>Asterales</taxon>
        <taxon>Asteraceae</taxon>
        <taxon>Asteroideae</taxon>
        <taxon>Anthemideae</taxon>
        <taxon>Anthemidinae</taxon>
        <taxon>Tanacetum</taxon>
    </lineage>
</organism>
<evidence type="ECO:0000313" key="3">
    <source>
        <dbReference type="Proteomes" id="UP001151760"/>
    </source>
</evidence>
<evidence type="ECO:0000256" key="1">
    <source>
        <dbReference type="SAM" id="MobiDB-lite"/>
    </source>
</evidence>
<name>A0ABQ5ENL6_9ASTR</name>
<dbReference type="Proteomes" id="UP001151760">
    <property type="component" value="Unassembled WGS sequence"/>
</dbReference>
<gene>
    <name evidence="2" type="ORF">Tco_0978627</name>
</gene>
<feature type="compositionally biased region" description="Basic residues" evidence="1">
    <location>
        <begin position="137"/>
        <end position="150"/>
    </location>
</feature>
<feature type="region of interest" description="Disordered" evidence="1">
    <location>
        <begin position="136"/>
        <end position="165"/>
    </location>
</feature>
<protein>
    <submittedName>
        <fullName evidence="2">Uncharacterized protein</fullName>
    </submittedName>
</protein>